<sequence>MNLITPTITLTIVLSLLLSIMQTPTHKTKNNLMLLFTISLIPVGHLLDNNTEFTLTSSPLISTTTENINISITLDTPSLLFLPITLFITWSITEFSMWYMHTDPHINKFIKYLLMFLTAMLVIITANNMYQLFVGWEGVGIMSFLLIGWWFGRQDANTAALQAIIYNRIGDIGLIMTTLWLMTTTSINMQEMLSLHETTNLVPTAGLLTAAMGKSAQFGLHPWLPSAMEGPTPVSALLHSSTMVVAGIFLLIRLHPILYNNKIMMTTSLIVGATTTLFAAAAATTHLDIKKIIALSTTSQLGLMMTMIGLNQPTLALLHMITHSFFKALLFLCSGSFIHNLNNEQDVRKMGGLLKISPMTSSFLTTANLSLMGMPFLSGFYSKDTIIETLTNSYTNSWALTTTLIATILSAHYSTQIILSTLTGYPRINHTMHKETKKIINPLMRLTISSILVGTLTKISTLQTTTNTTMPMTIKLTALITTLMGITLSKDLSHMTHMLKPQKPNIINLFFNQLAFFNIPHRTMTMNTMKMSQQVSTELIDLWTLENWGPKGLSNTLTPMIHLSTQQKNMIKNYMTTFTLTIIISLLFAPPK</sequence>
<feature type="domain" description="NADH-Ubiquinone oxidoreductase (complex I) chain 5 N-terminal" evidence="18">
    <location>
        <begin position="63"/>
        <end position="109"/>
    </location>
</feature>
<feature type="transmembrane region" description="Helical" evidence="16">
    <location>
        <begin position="109"/>
        <end position="127"/>
    </location>
</feature>
<keyword evidence="9" id="KW-0249">Electron transport</keyword>
<feature type="transmembrane region" description="Helical" evidence="16">
    <location>
        <begin position="571"/>
        <end position="589"/>
    </location>
</feature>
<feature type="transmembrane region" description="Helical" evidence="16">
    <location>
        <begin position="236"/>
        <end position="257"/>
    </location>
</feature>
<evidence type="ECO:0000256" key="11">
    <source>
        <dbReference type="ARBA" id="ARBA00023027"/>
    </source>
</evidence>
<evidence type="ECO:0000313" key="20">
    <source>
        <dbReference type="EMBL" id="ACD77378.1"/>
    </source>
</evidence>
<dbReference type="EC" id="7.1.1.2" evidence="2 16"/>
<dbReference type="AlphaFoldDB" id="C5H501"/>
<evidence type="ECO:0000256" key="15">
    <source>
        <dbReference type="ARBA" id="ARBA00049551"/>
    </source>
</evidence>
<evidence type="ECO:0000256" key="8">
    <source>
        <dbReference type="ARBA" id="ARBA00022967"/>
    </source>
</evidence>
<comment type="catalytic activity">
    <reaction evidence="15 16">
        <text>a ubiquinone + NADH + 5 H(+)(in) = a ubiquinol + NAD(+) + 4 H(+)(out)</text>
        <dbReference type="Rhea" id="RHEA:29091"/>
        <dbReference type="Rhea" id="RHEA-COMP:9565"/>
        <dbReference type="Rhea" id="RHEA-COMP:9566"/>
        <dbReference type="ChEBI" id="CHEBI:15378"/>
        <dbReference type="ChEBI" id="CHEBI:16389"/>
        <dbReference type="ChEBI" id="CHEBI:17976"/>
        <dbReference type="ChEBI" id="CHEBI:57540"/>
        <dbReference type="ChEBI" id="CHEBI:57945"/>
        <dbReference type="EC" id="7.1.1.2"/>
    </reaction>
</comment>
<dbReference type="PANTHER" id="PTHR42829:SF2">
    <property type="entry name" value="NADH-UBIQUINONE OXIDOREDUCTASE CHAIN 5"/>
    <property type="match status" value="1"/>
</dbReference>
<dbReference type="GO" id="GO:0003954">
    <property type="term" value="F:NADH dehydrogenase activity"/>
    <property type="evidence" value="ECO:0007669"/>
    <property type="project" value="TreeGrafter"/>
</dbReference>
<dbReference type="GO" id="GO:0015990">
    <property type="term" value="P:electron transport coupled proton transport"/>
    <property type="evidence" value="ECO:0007669"/>
    <property type="project" value="TreeGrafter"/>
</dbReference>
<dbReference type="RefSeq" id="YP_003540809.1">
    <property type="nucleotide sequence ID" value="NC_013985.1"/>
</dbReference>
<feature type="domain" description="NADH:quinone oxidoreductase/Mrp antiporter transmembrane" evidence="17">
    <location>
        <begin position="126"/>
        <end position="408"/>
    </location>
</feature>
<reference evidence="20" key="1">
    <citation type="journal article" date="2009" name="Mol. Phylogenet. Evol.">
        <title>Vicariance and dispersal form a ring distribution in nightsnakes around the Gulf of California.</title>
        <authorList>
            <person name="Mulcahy D.G."/>
            <person name="Macey J.R."/>
        </authorList>
    </citation>
    <scope>NUCLEOTIDE SEQUENCE</scope>
</reference>
<evidence type="ECO:0000256" key="9">
    <source>
        <dbReference type="ARBA" id="ARBA00022982"/>
    </source>
</evidence>
<evidence type="ECO:0000256" key="14">
    <source>
        <dbReference type="ARBA" id="ARBA00023136"/>
    </source>
</evidence>
<feature type="transmembrane region" description="Helical" evidence="16">
    <location>
        <begin position="79"/>
        <end position="97"/>
    </location>
</feature>
<accession>C5H501</accession>
<dbReference type="InterPro" id="IPR001750">
    <property type="entry name" value="ND/Mrp_TM"/>
</dbReference>
<dbReference type="Pfam" id="PF00662">
    <property type="entry name" value="Proton_antipo_N"/>
    <property type="match status" value="1"/>
</dbReference>
<dbReference type="InterPro" id="IPR001516">
    <property type="entry name" value="Proton_antipo_N"/>
</dbReference>
<evidence type="ECO:0000256" key="1">
    <source>
        <dbReference type="ARBA" id="ARBA00004448"/>
    </source>
</evidence>
<evidence type="ECO:0000259" key="18">
    <source>
        <dbReference type="Pfam" id="PF00662"/>
    </source>
</evidence>
<evidence type="ECO:0000256" key="2">
    <source>
        <dbReference type="ARBA" id="ARBA00012944"/>
    </source>
</evidence>
<keyword evidence="7" id="KW-0999">Mitochondrion inner membrane</keyword>
<comment type="similarity">
    <text evidence="16">Belongs to the complex I subunit 5 family.</text>
</comment>
<name>C5H501_SIBNE</name>
<keyword evidence="6 16" id="KW-0812">Transmembrane</keyword>
<dbReference type="InterPro" id="IPR003945">
    <property type="entry name" value="NU5C-like"/>
</dbReference>
<dbReference type="GO" id="GO:0008137">
    <property type="term" value="F:NADH dehydrogenase (ubiquinone) activity"/>
    <property type="evidence" value="ECO:0007669"/>
    <property type="project" value="UniProtKB-EC"/>
</dbReference>
<evidence type="ECO:0000259" key="17">
    <source>
        <dbReference type="Pfam" id="PF00361"/>
    </source>
</evidence>
<dbReference type="PRINTS" id="PR01434">
    <property type="entry name" value="NADHDHGNASE5"/>
</dbReference>
<feature type="transmembrane region" description="Helical" evidence="16">
    <location>
        <begin position="359"/>
        <end position="378"/>
    </location>
</feature>
<gene>
    <name evidence="20" type="primary">ND5</name>
</gene>
<evidence type="ECO:0000256" key="6">
    <source>
        <dbReference type="ARBA" id="ARBA00022692"/>
    </source>
</evidence>
<geneLocation type="mitochondrion" evidence="20"/>
<evidence type="ECO:0000256" key="3">
    <source>
        <dbReference type="ARBA" id="ARBA00021096"/>
    </source>
</evidence>
<dbReference type="NCBIfam" id="TIGR01974">
    <property type="entry name" value="NDH_I_L"/>
    <property type="match status" value="1"/>
</dbReference>
<feature type="transmembrane region" description="Helical" evidence="16">
    <location>
        <begin position="263"/>
        <end position="285"/>
    </location>
</feature>
<dbReference type="EMBL" id="EU728583">
    <property type="protein sequence ID" value="ACD77378.1"/>
    <property type="molecule type" value="Genomic_DNA"/>
</dbReference>
<evidence type="ECO:0000256" key="12">
    <source>
        <dbReference type="ARBA" id="ARBA00023075"/>
    </source>
</evidence>
<dbReference type="Pfam" id="PF06455">
    <property type="entry name" value="NADH5_C"/>
    <property type="match status" value="1"/>
</dbReference>
<evidence type="ECO:0000256" key="7">
    <source>
        <dbReference type="ARBA" id="ARBA00022792"/>
    </source>
</evidence>
<keyword evidence="5" id="KW-0679">Respiratory chain</keyword>
<keyword evidence="4 16" id="KW-0813">Transport</keyword>
<feature type="transmembrane region" description="Helical" evidence="16">
    <location>
        <begin position="164"/>
        <end position="182"/>
    </location>
</feature>
<evidence type="ECO:0000256" key="13">
    <source>
        <dbReference type="ARBA" id="ARBA00023128"/>
    </source>
</evidence>
<dbReference type="InterPro" id="IPR010934">
    <property type="entry name" value="NADH_DH_su5_C"/>
</dbReference>
<evidence type="ECO:0000256" key="5">
    <source>
        <dbReference type="ARBA" id="ARBA00022660"/>
    </source>
</evidence>
<feature type="transmembrane region" description="Helical" evidence="16">
    <location>
        <begin position="133"/>
        <end position="152"/>
    </location>
</feature>
<dbReference type="Pfam" id="PF00361">
    <property type="entry name" value="Proton_antipo_M"/>
    <property type="match status" value="1"/>
</dbReference>
<evidence type="ECO:0000256" key="4">
    <source>
        <dbReference type="ARBA" id="ARBA00022448"/>
    </source>
</evidence>
<protein>
    <recommendedName>
        <fullName evidence="3 16">NADH-ubiquinone oxidoreductase chain 5</fullName>
        <ecNumber evidence="2 16">7.1.1.2</ecNumber>
    </recommendedName>
</protein>
<keyword evidence="14 16" id="KW-0472">Membrane</keyword>
<keyword evidence="12 16" id="KW-0830">Ubiquinone</keyword>
<keyword evidence="11 16" id="KW-0520">NAD</keyword>
<dbReference type="GO" id="GO:0005743">
    <property type="term" value="C:mitochondrial inner membrane"/>
    <property type="evidence" value="ECO:0007669"/>
    <property type="project" value="UniProtKB-SubCell"/>
</dbReference>
<dbReference type="InterPro" id="IPR018393">
    <property type="entry name" value="NADHpl_OxRdtase_5_subgr"/>
</dbReference>
<feature type="domain" description="NADH dehydrogenase subunit 5 C-terminal" evidence="19">
    <location>
        <begin position="413"/>
        <end position="588"/>
    </location>
</feature>
<evidence type="ECO:0000256" key="16">
    <source>
        <dbReference type="RuleBase" id="RU003404"/>
    </source>
</evidence>
<organism evidence="20">
    <name type="scientific">Sibon nebulatus</name>
    <name type="common">Cloudy snail-eating snake</name>
    <name type="synonym">Coluber sibon</name>
    <dbReference type="NCBI Taxonomy" id="211651"/>
    <lineage>
        <taxon>Eukaryota</taxon>
        <taxon>Metazoa</taxon>
        <taxon>Chordata</taxon>
        <taxon>Craniata</taxon>
        <taxon>Vertebrata</taxon>
        <taxon>Euteleostomi</taxon>
        <taxon>Lepidosauria</taxon>
        <taxon>Squamata</taxon>
        <taxon>Bifurcata</taxon>
        <taxon>Unidentata</taxon>
        <taxon>Episquamata</taxon>
        <taxon>Toxicofera</taxon>
        <taxon>Serpentes</taxon>
        <taxon>Colubroidea</taxon>
        <taxon>Dipsadidae</taxon>
        <taxon>Sibon</taxon>
    </lineage>
</organism>
<dbReference type="PANTHER" id="PTHR42829">
    <property type="entry name" value="NADH-UBIQUINONE OXIDOREDUCTASE CHAIN 5"/>
    <property type="match status" value="1"/>
</dbReference>
<keyword evidence="13 16" id="KW-0496">Mitochondrion</keyword>
<comment type="subcellular location">
    <subcellularLocation>
        <location evidence="1">Mitochondrion inner membrane</location>
        <topology evidence="1">Multi-pass membrane protein</topology>
    </subcellularLocation>
</comment>
<feature type="transmembrane region" description="Helical" evidence="16">
    <location>
        <begin position="398"/>
        <end position="422"/>
    </location>
</feature>
<dbReference type="GeneID" id="8890244"/>
<dbReference type="CTD" id="4540"/>
<dbReference type="GO" id="GO:0042773">
    <property type="term" value="P:ATP synthesis coupled electron transport"/>
    <property type="evidence" value="ECO:0007669"/>
    <property type="project" value="InterPro"/>
</dbReference>
<keyword evidence="10 16" id="KW-1133">Transmembrane helix</keyword>
<keyword evidence="8" id="KW-1278">Translocase</keyword>
<evidence type="ECO:0000256" key="10">
    <source>
        <dbReference type="ARBA" id="ARBA00022989"/>
    </source>
</evidence>
<comment type="function">
    <text evidence="16">Core subunit of the mitochondrial membrane respiratory chain NADH dehydrogenase (Complex I) which catalyzes electron transfer from NADH through the respiratory chain, using ubiquinone as an electron acceptor. Essential for the catalytic activity and assembly of complex I.</text>
</comment>
<feature type="transmembrane region" description="Helical" evidence="16">
    <location>
        <begin position="316"/>
        <end position="338"/>
    </location>
</feature>
<evidence type="ECO:0000259" key="19">
    <source>
        <dbReference type="Pfam" id="PF06455"/>
    </source>
</evidence>
<proteinExistence type="inferred from homology"/>